<dbReference type="SUPFAM" id="SSF50978">
    <property type="entry name" value="WD40 repeat-like"/>
    <property type="match status" value="1"/>
</dbReference>
<evidence type="ECO:0000313" key="6">
    <source>
        <dbReference type="EMBL" id="CAD9231063.1"/>
    </source>
</evidence>
<dbReference type="InterPro" id="IPR016024">
    <property type="entry name" value="ARM-type_fold"/>
</dbReference>
<dbReference type="InterPro" id="IPR029347">
    <property type="entry name" value="Raptor_N"/>
</dbReference>
<dbReference type="GO" id="GO:0071230">
    <property type="term" value="P:cellular response to amino acid stimulus"/>
    <property type="evidence" value="ECO:0007669"/>
    <property type="project" value="TreeGrafter"/>
</dbReference>
<evidence type="ECO:0000313" key="5">
    <source>
        <dbReference type="EMBL" id="CAD9231062.1"/>
    </source>
</evidence>
<dbReference type="GO" id="GO:0030674">
    <property type="term" value="F:protein-macromolecule adaptor activity"/>
    <property type="evidence" value="ECO:0007669"/>
    <property type="project" value="TreeGrafter"/>
</dbReference>
<dbReference type="SUPFAM" id="SSF48371">
    <property type="entry name" value="ARM repeat"/>
    <property type="match status" value="1"/>
</dbReference>
<proteinExistence type="predicted"/>
<dbReference type="Pfam" id="PF14538">
    <property type="entry name" value="Raptor_N"/>
    <property type="match status" value="1"/>
</dbReference>
<dbReference type="PANTHER" id="PTHR12848">
    <property type="entry name" value="REGULATORY-ASSOCIATED PROTEIN OF MTOR"/>
    <property type="match status" value="1"/>
</dbReference>
<dbReference type="SMART" id="SM01302">
    <property type="entry name" value="Raptor_N"/>
    <property type="match status" value="1"/>
</dbReference>
<reference evidence="6" key="1">
    <citation type="submission" date="2021-01" db="EMBL/GenBank/DDBJ databases">
        <authorList>
            <person name="Corre E."/>
            <person name="Pelletier E."/>
            <person name="Niang G."/>
            <person name="Scheremetjew M."/>
            <person name="Finn R."/>
            <person name="Kale V."/>
            <person name="Holt S."/>
            <person name="Cochrane G."/>
            <person name="Meng A."/>
            <person name="Brown T."/>
            <person name="Cohen L."/>
        </authorList>
    </citation>
    <scope>NUCLEOTIDE SEQUENCE</scope>
    <source>
        <strain evidence="6">SAG 36.94</strain>
    </source>
</reference>
<keyword evidence="1" id="KW-0853">WD repeat</keyword>
<dbReference type="GO" id="GO:0005737">
    <property type="term" value="C:cytoplasm"/>
    <property type="evidence" value="ECO:0007669"/>
    <property type="project" value="TreeGrafter"/>
</dbReference>
<dbReference type="InterPro" id="IPR015943">
    <property type="entry name" value="WD40/YVTN_repeat-like_dom_sf"/>
</dbReference>
<accession>A0A6T6BCQ3</accession>
<keyword evidence="2" id="KW-0677">Repeat</keyword>
<evidence type="ECO:0000256" key="3">
    <source>
        <dbReference type="SAM" id="MobiDB-lite"/>
    </source>
</evidence>
<dbReference type="GO" id="GO:0031929">
    <property type="term" value="P:TOR signaling"/>
    <property type="evidence" value="ECO:0007669"/>
    <property type="project" value="InterPro"/>
</dbReference>
<dbReference type="Gene3D" id="3.40.50.1460">
    <property type="match status" value="1"/>
</dbReference>
<dbReference type="PRINTS" id="PR01547">
    <property type="entry name" value="YEAST176DUF"/>
</dbReference>
<sequence length="1168" mass="130948">MEERHTGIDELENSVICADGDTAKVVVLQPGMEELPWSNSVDVSVDADEHDLMRIRKQRWRVRALLRLASSKFLSPYMVEPWRVRDRMKTVSVALVLCLNIGVDPPDVTKPKPCARLEAWLDPNILPADHALDQTVKALQFQYERWQPRARYKTSTDPTMEEIKKLCQTLRRSAKEERVLFHYNGHGVPKPTVNGEIWVFNKGYTQYIPLSVVDLQSWMGSPSIYVFDCSAAGLILKNFLRFSSQRSSGGVGAEGTGASEEILQSSPSSTDCILLAACDEREILPTNPDLPADLFTSCLTTPIKMALRWFAPRALVQKVSNSMLDRIPGKLNDRKTPLGELNWIFTAVTDTIAWNVLPRPLFKRLFRQDLLVASLFRNFLLAERIMWSANCSPVSYPPLPPTHDHHLWQAWDHTMEHCLAQLPGLLATEEEGVERSFRRSPTTSDEAGKSGELPPQDLSYVANPFFEDQMIAFETWLQMGPMERNAPEQLPIVLQVLLSQVHRLRALKLLARFLGAGPWAIDLALSVGIFPYVLKLLASPAEELRQELVFIWGKILSLDRSCEVDLAKENGQAYFVEFLRRGIAPPHYLGMAAFVMGTSPLDRRHEAGQAASICIGHWNHEEPIVRRWVMLCLAQYSAVSFPLYMHLLQEFETRISQMCLEDPASDVRAASIYLLRSGIISLMLRQSDNTESSREVNSCRNLVIRIFRSVLQHDSSVLVRQEVSLALVEVASSVAVDYHSELRAEIHGFFELIEMVSHDVSLPVASPCRRIVEGATDRDRVPEPCAMSAALTTTPDVYARSVSEILHLRWDCLDYSSSQGDCQRETRQYSHPFNSSVWENRVAVKFQGIESDSFRDLDLLPKSVAFLPDKTSILVGCAEGLVYSIGLTSGELVELESFRFPNVSDVVFLEARQGIFGEALLQGTCDGTLKLWQRDDTSDPYEEFSIWHAAGPLVASRQSFSCFSRFSWCEKEDVVYSCGNVPGELRKWDLVAERCAWLSKDIGTTDLICIAGLDSHVSLCGDTTGMVFLIDSRCQFPCVGSQQVGTSPVVALRALRGSHAQWDAQFIGCTEDGEVSVWDVRGTHFERKRTVTLEPVMAFACSADGEYWSIGGKSGNIAIYKDGELSTLLQYHNGFLRTRLGPSAALCWDLQGQFLAAAFHDGIVSVFE</sequence>
<dbReference type="PANTHER" id="PTHR12848:SF16">
    <property type="entry name" value="REGULATORY-ASSOCIATED PROTEIN OF MTOR"/>
    <property type="match status" value="1"/>
</dbReference>
<dbReference type="GO" id="GO:0031931">
    <property type="term" value="C:TORC1 complex"/>
    <property type="evidence" value="ECO:0007669"/>
    <property type="project" value="InterPro"/>
</dbReference>
<dbReference type="AlphaFoldDB" id="A0A6T6BCQ3"/>
<organism evidence="6">
    <name type="scientific">Compsopogon caeruleus</name>
    <dbReference type="NCBI Taxonomy" id="31354"/>
    <lineage>
        <taxon>Eukaryota</taxon>
        <taxon>Rhodophyta</taxon>
        <taxon>Compsopogonophyceae</taxon>
        <taxon>Compsopogonales</taxon>
        <taxon>Compsopogonaceae</taxon>
        <taxon>Compsopogon</taxon>
    </lineage>
</organism>
<dbReference type="GO" id="GO:0010506">
    <property type="term" value="P:regulation of autophagy"/>
    <property type="evidence" value="ECO:0007669"/>
    <property type="project" value="TreeGrafter"/>
</dbReference>
<dbReference type="EMBL" id="HBGH01005795">
    <property type="protein sequence ID" value="CAD9231063.1"/>
    <property type="molecule type" value="Transcribed_RNA"/>
</dbReference>
<dbReference type="InterPro" id="IPR004083">
    <property type="entry name" value="Raptor"/>
</dbReference>
<feature type="domain" description="Raptor N-terminal CASPase-like" evidence="4">
    <location>
        <begin position="87"/>
        <end position="240"/>
    </location>
</feature>
<dbReference type="InterPro" id="IPR036322">
    <property type="entry name" value="WD40_repeat_dom_sf"/>
</dbReference>
<dbReference type="GO" id="GO:0030307">
    <property type="term" value="P:positive regulation of cell growth"/>
    <property type="evidence" value="ECO:0007669"/>
    <property type="project" value="TreeGrafter"/>
</dbReference>
<evidence type="ECO:0000259" key="4">
    <source>
        <dbReference type="SMART" id="SM01302"/>
    </source>
</evidence>
<name>A0A6T6BCQ3_9RHOD</name>
<evidence type="ECO:0000256" key="2">
    <source>
        <dbReference type="ARBA" id="ARBA00022737"/>
    </source>
</evidence>
<dbReference type="GO" id="GO:0009267">
    <property type="term" value="P:cellular response to starvation"/>
    <property type="evidence" value="ECO:0007669"/>
    <property type="project" value="TreeGrafter"/>
</dbReference>
<protein>
    <recommendedName>
        <fullName evidence="4">Raptor N-terminal CASPase-like domain-containing protein</fullName>
    </recommendedName>
</protein>
<dbReference type="Gene3D" id="1.25.10.10">
    <property type="entry name" value="Leucine-rich Repeat Variant"/>
    <property type="match status" value="1"/>
</dbReference>
<dbReference type="InterPro" id="IPR011989">
    <property type="entry name" value="ARM-like"/>
</dbReference>
<gene>
    <name evidence="5" type="ORF">CCAE0312_LOCUS3117</name>
    <name evidence="6" type="ORF">CCAE0312_LOCUS3118</name>
</gene>
<dbReference type="Gene3D" id="2.130.10.10">
    <property type="entry name" value="YVTN repeat-like/Quinoprotein amine dehydrogenase"/>
    <property type="match status" value="2"/>
</dbReference>
<feature type="region of interest" description="Disordered" evidence="3">
    <location>
        <begin position="430"/>
        <end position="456"/>
    </location>
</feature>
<dbReference type="EMBL" id="HBGH01005794">
    <property type="protein sequence ID" value="CAD9231062.1"/>
    <property type="molecule type" value="Transcribed_RNA"/>
</dbReference>
<evidence type="ECO:0000256" key="1">
    <source>
        <dbReference type="ARBA" id="ARBA00022574"/>
    </source>
</evidence>